<comment type="caution">
    <text evidence="2">The sequence shown here is derived from an EMBL/GenBank/DDBJ whole genome shotgun (WGS) entry which is preliminary data.</text>
</comment>
<sequence length="357" mass="41704">MVDFPYIKNYKIYNSLDPCTNLYLKQKWDKASYETCVKRVLLAKSTIDDLPPYSYKHHSQLRNKENKLKNENKREIIYLSQYDYNLKRAVQEQYEKDLLDKTNKNLLSKIRYMSKESNYSREKLLKENEENKRILKNLSKFKPHNNDDKKKKTTKTLAKTASTKSIVNDKDVQSILNKSESSASIKSTSSKKTVTWDMNIRPKSAYERSNSNYSLKLSKKSFNTNKKANNEKYAKKNNENDNSSIDNSSISSCGNTSGKTNSNSKSNKTQTTTTSSSSENQIKSRNKYPDYKLYNKKMDKLYEMPIKPEMTSLLKALVNEKEIKENEMKIKETKDKIFGEIELIQNRKSLKELELSY</sequence>
<feature type="compositionally biased region" description="Low complexity" evidence="1">
    <location>
        <begin position="217"/>
        <end position="227"/>
    </location>
</feature>
<feature type="compositionally biased region" description="Low complexity" evidence="1">
    <location>
        <begin position="240"/>
        <end position="278"/>
    </location>
</feature>
<reference evidence="2 3" key="1">
    <citation type="submission" date="2016-08" db="EMBL/GenBank/DDBJ databases">
        <title>A Parts List for Fungal Cellulosomes Revealed by Comparative Genomics.</title>
        <authorList>
            <consortium name="DOE Joint Genome Institute"/>
            <person name="Haitjema C.H."/>
            <person name="Gilmore S.P."/>
            <person name="Henske J.K."/>
            <person name="Solomon K.V."/>
            <person name="De Groot R."/>
            <person name="Kuo A."/>
            <person name="Mondo S.J."/>
            <person name="Salamov A.A."/>
            <person name="Labutti K."/>
            <person name="Zhao Z."/>
            <person name="Chiniquy J."/>
            <person name="Barry K."/>
            <person name="Brewer H.M."/>
            <person name="Purvine S.O."/>
            <person name="Wright A.T."/>
            <person name="Boxma B."/>
            <person name="Van Alen T."/>
            <person name="Hackstein J.H."/>
            <person name="Baker S.E."/>
            <person name="Grigoriev I.V."/>
            <person name="O'Malley M.A."/>
        </authorList>
    </citation>
    <scope>NUCLEOTIDE SEQUENCE [LARGE SCALE GENOMIC DNA]</scope>
    <source>
        <strain evidence="2 3">G1</strain>
    </source>
</reference>
<feature type="region of interest" description="Disordered" evidence="1">
    <location>
        <begin position="138"/>
        <end position="161"/>
    </location>
</feature>
<evidence type="ECO:0000256" key="1">
    <source>
        <dbReference type="SAM" id="MobiDB-lite"/>
    </source>
</evidence>
<dbReference type="Proteomes" id="UP000193920">
    <property type="component" value="Unassembled WGS sequence"/>
</dbReference>
<evidence type="ECO:0000313" key="2">
    <source>
        <dbReference type="EMBL" id="ORY59813.1"/>
    </source>
</evidence>
<protein>
    <submittedName>
        <fullName evidence="2">Uncharacterized protein</fullName>
    </submittedName>
</protein>
<name>A0A1Y2DKN8_9FUNG</name>
<accession>A0A1Y2DKN8</accession>
<feature type="compositionally biased region" description="Basic and acidic residues" evidence="1">
    <location>
        <begin position="228"/>
        <end position="239"/>
    </location>
</feature>
<dbReference type="OrthoDB" id="2163395at2759"/>
<proteinExistence type="predicted"/>
<evidence type="ECO:0000313" key="3">
    <source>
        <dbReference type="Proteomes" id="UP000193920"/>
    </source>
</evidence>
<dbReference type="EMBL" id="MCOG01000063">
    <property type="protein sequence ID" value="ORY59813.1"/>
    <property type="molecule type" value="Genomic_DNA"/>
</dbReference>
<feature type="region of interest" description="Disordered" evidence="1">
    <location>
        <begin position="217"/>
        <end position="284"/>
    </location>
</feature>
<dbReference type="AlphaFoldDB" id="A0A1Y2DKN8"/>
<keyword evidence="3" id="KW-1185">Reference proteome</keyword>
<organism evidence="2 3">
    <name type="scientific">Neocallimastix californiae</name>
    <dbReference type="NCBI Taxonomy" id="1754190"/>
    <lineage>
        <taxon>Eukaryota</taxon>
        <taxon>Fungi</taxon>
        <taxon>Fungi incertae sedis</taxon>
        <taxon>Chytridiomycota</taxon>
        <taxon>Chytridiomycota incertae sedis</taxon>
        <taxon>Neocallimastigomycetes</taxon>
        <taxon>Neocallimastigales</taxon>
        <taxon>Neocallimastigaceae</taxon>
        <taxon>Neocallimastix</taxon>
    </lineage>
</organism>
<gene>
    <name evidence="2" type="ORF">LY90DRAFT_668781</name>
</gene>